<protein>
    <submittedName>
        <fullName evidence="3">PH domain-containing protein</fullName>
    </submittedName>
</protein>
<evidence type="ECO:0000313" key="3">
    <source>
        <dbReference type="EMBL" id="MBM6399456.1"/>
    </source>
</evidence>
<organism evidence="3 4">
    <name type="scientific">Phycicoccus sonneratiae</name>
    <dbReference type="NCBI Taxonomy" id="2807628"/>
    <lineage>
        <taxon>Bacteria</taxon>
        <taxon>Bacillati</taxon>
        <taxon>Actinomycetota</taxon>
        <taxon>Actinomycetes</taxon>
        <taxon>Micrococcales</taxon>
        <taxon>Intrasporangiaceae</taxon>
        <taxon>Phycicoccus</taxon>
    </lineage>
</organism>
<dbReference type="InterPro" id="IPR019692">
    <property type="entry name" value="CFP-6_PH"/>
</dbReference>
<evidence type="ECO:0000313" key="4">
    <source>
        <dbReference type="Proteomes" id="UP001430172"/>
    </source>
</evidence>
<accession>A0ABS2CHW1</accession>
<sequence>MGVSGGWGVGDQLALVAFGLLVAGFLSRYAMIRAVPGPDGLTVRNLMTTRTVAWDEIVEVRFPDGDPWVSLELSDTDVLAVMAVQRVDGEEGRAEARRLAGLVRAHRGVSG</sequence>
<reference evidence="3" key="1">
    <citation type="submission" date="2021-02" db="EMBL/GenBank/DDBJ databases">
        <title>Phycicoccus sp. MQZ13P-5T, whole genome shotgun sequence.</title>
        <authorList>
            <person name="Tuo L."/>
        </authorList>
    </citation>
    <scope>NUCLEOTIDE SEQUENCE</scope>
    <source>
        <strain evidence="3">MQZ13P-5</strain>
    </source>
</reference>
<name>A0ABS2CHW1_9MICO</name>
<gene>
    <name evidence="3" type="ORF">JQN70_03565</name>
</gene>
<evidence type="ECO:0000259" key="2">
    <source>
        <dbReference type="Pfam" id="PF10756"/>
    </source>
</evidence>
<proteinExistence type="predicted"/>
<comment type="caution">
    <text evidence="3">The sequence shown here is derived from an EMBL/GenBank/DDBJ whole genome shotgun (WGS) entry which is preliminary data.</text>
</comment>
<keyword evidence="1" id="KW-0472">Membrane</keyword>
<evidence type="ECO:0000256" key="1">
    <source>
        <dbReference type="SAM" id="Phobius"/>
    </source>
</evidence>
<dbReference type="EMBL" id="JAFDVD010000005">
    <property type="protein sequence ID" value="MBM6399456.1"/>
    <property type="molecule type" value="Genomic_DNA"/>
</dbReference>
<dbReference type="Pfam" id="PF10756">
    <property type="entry name" value="bPH_6"/>
    <property type="match status" value="1"/>
</dbReference>
<dbReference type="Proteomes" id="UP001430172">
    <property type="component" value="Unassembled WGS sequence"/>
</dbReference>
<keyword evidence="1" id="KW-1133">Transmembrane helix</keyword>
<feature type="domain" description="Low molecular weight protein antigen 6 PH" evidence="2">
    <location>
        <begin position="37"/>
        <end position="99"/>
    </location>
</feature>
<feature type="transmembrane region" description="Helical" evidence="1">
    <location>
        <begin position="12"/>
        <end position="31"/>
    </location>
</feature>
<keyword evidence="4" id="KW-1185">Reference proteome</keyword>
<keyword evidence="1" id="KW-0812">Transmembrane</keyword>